<dbReference type="OrthoDB" id="1900634at2759"/>
<keyword evidence="4" id="KW-1185">Reference proteome</keyword>
<dbReference type="AlphaFoldDB" id="A0A2P5EJW1"/>
<reference evidence="4" key="1">
    <citation type="submission" date="2016-06" db="EMBL/GenBank/DDBJ databases">
        <title>Parallel loss of symbiosis genes in relatives of nitrogen-fixing non-legume Parasponia.</title>
        <authorList>
            <person name="Van Velzen R."/>
            <person name="Holmer R."/>
            <person name="Bu F."/>
            <person name="Rutten L."/>
            <person name="Van Zeijl A."/>
            <person name="Liu W."/>
            <person name="Santuari L."/>
            <person name="Cao Q."/>
            <person name="Sharma T."/>
            <person name="Shen D."/>
            <person name="Roswanjaya Y."/>
            <person name="Wardhani T."/>
            <person name="Kalhor M.S."/>
            <person name="Jansen J."/>
            <person name="Van den Hoogen J."/>
            <person name="Gungor B."/>
            <person name="Hartog M."/>
            <person name="Hontelez J."/>
            <person name="Verver J."/>
            <person name="Yang W.-C."/>
            <person name="Schijlen E."/>
            <person name="Repin R."/>
            <person name="Schilthuizen M."/>
            <person name="Schranz E."/>
            <person name="Heidstra R."/>
            <person name="Miyata K."/>
            <person name="Fedorova E."/>
            <person name="Kohlen W."/>
            <person name="Bisseling T."/>
            <person name="Smit S."/>
            <person name="Geurts R."/>
        </authorList>
    </citation>
    <scope>NUCLEOTIDE SEQUENCE [LARGE SCALE GENOMIC DNA]</scope>
    <source>
        <strain evidence="4">cv. RG33-2</strain>
    </source>
</reference>
<dbReference type="FunCoup" id="A0A2P5EJW1">
    <property type="interactions" value="440"/>
</dbReference>
<evidence type="ECO:0000259" key="2">
    <source>
        <dbReference type="Pfam" id="PF00931"/>
    </source>
</evidence>
<dbReference type="GO" id="GO:0006952">
    <property type="term" value="P:defense response"/>
    <property type="evidence" value="ECO:0007669"/>
    <property type="project" value="UniProtKB-KW"/>
</dbReference>
<evidence type="ECO:0000313" key="4">
    <source>
        <dbReference type="Proteomes" id="UP000237000"/>
    </source>
</evidence>
<dbReference type="Pfam" id="PF00931">
    <property type="entry name" value="NB-ARC"/>
    <property type="match status" value="1"/>
</dbReference>
<dbReference type="Proteomes" id="UP000237000">
    <property type="component" value="Unassembled WGS sequence"/>
</dbReference>
<dbReference type="InterPro" id="IPR042197">
    <property type="entry name" value="Apaf_helical"/>
</dbReference>
<dbReference type="InParanoid" id="A0A2P5EJW1"/>
<evidence type="ECO:0000256" key="1">
    <source>
        <dbReference type="ARBA" id="ARBA00022821"/>
    </source>
</evidence>
<dbReference type="EMBL" id="JXTC01000142">
    <property type="protein sequence ID" value="PON85805.1"/>
    <property type="molecule type" value="Genomic_DNA"/>
</dbReference>
<dbReference type="STRING" id="63057.A0A2P5EJW1"/>
<dbReference type="PRINTS" id="PR00364">
    <property type="entry name" value="DISEASERSIST"/>
</dbReference>
<protein>
    <submittedName>
        <fullName evidence="3">NB-ARC domain containing protein</fullName>
    </submittedName>
</protein>
<dbReference type="PANTHER" id="PTHR36766:SF41">
    <property type="entry name" value="AAA+ ATPASE DOMAIN-CONTAINING PROTEIN"/>
    <property type="match status" value="1"/>
</dbReference>
<comment type="caution">
    <text evidence="3">The sequence shown here is derived from an EMBL/GenBank/DDBJ whole genome shotgun (WGS) entry which is preliminary data.</text>
</comment>
<accession>A0A2P5EJW1</accession>
<keyword evidence="1" id="KW-0611">Plant defense</keyword>
<dbReference type="InterPro" id="IPR002182">
    <property type="entry name" value="NB-ARC"/>
</dbReference>
<name>A0A2P5EJW1_TREOI</name>
<gene>
    <name evidence="3" type="ORF">TorRG33x02_184140</name>
</gene>
<sequence length="307" mass="34423">MAGEIEQYLMDKFSSRFKKGIESNNSSKIPLLTKFQAVQKLLEQILNSQPQPALSSLERLILRDDGRFKAAAIVGAEGVGKTTLCETVFNMEKVKSRFSPRVWVSSMSGMFHDEEYKRNPRIAIARRILASLGLESEMIERVGEDHRRVGEDHRLGRLLCALHLELIGKRYLIVLDDARETDSCLGEEKGGWEECLGYGLPKGSGGMVIVTSRNEDLAKRMIGDEGSLIPVLPLSDVDSCWKIFKDTVEKDGLSFSPLNEEELKREVLEKCGGIPLGAKMLGKAMHEQLQEANLVHQRHQYPSVKKP</sequence>
<feature type="domain" description="NB-ARC" evidence="2">
    <location>
        <begin position="66"/>
        <end position="250"/>
    </location>
</feature>
<dbReference type="GO" id="GO:0043531">
    <property type="term" value="F:ADP binding"/>
    <property type="evidence" value="ECO:0007669"/>
    <property type="project" value="InterPro"/>
</dbReference>
<dbReference type="Gene3D" id="1.10.8.430">
    <property type="entry name" value="Helical domain of apoptotic protease-activating factors"/>
    <property type="match status" value="1"/>
</dbReference>
<evidence type="ECO:0000313" key="3">
    <source>
        <dbReference type="EMBL" id="PON85805.1"/>
    </source>
</evidence>
<proteinExistence type="predicted"/>
<dbReference type="InterPro" id="IPR027417">
    <property type="entry name" value="P-loop_NTPase"/>
</dbReference>
<organism evidence="3 4">
    <name type="scientific">Trema orientale</name>
    <name type="common">Charcoal tree</name>
    <name type="synonym">Celtis orientalis</name>
    <dbReference type="NCBI Taxonomy" id="63057"/>
    <lineage>
        <taxon>Eukaryota</taxon>
        <taxon>Viridiplantae</taxon>
        <taxon>Streptophyta</taxon>
        <taxon>Embryophyta</taxon>
        <taxon>Tracheophyta</taxon>
        <taxon>Spermatophyta</taxon>
        <taxon>Magnoliopsida</taxon>
        <taxon>eudicotyledons</taxon>
        <taxon>Gunneridae</taxon>
        <taxon>Pentapetalae</taxon>
        <taxon>rosids</taxon>
        <taxon>fabids</taxon>
        <taxon>Rosales</taxon>
        <taxon>Cannabaceae</taxon>
        <taxon>Trema</taxon>
    </lineage>
</organism>
<dbReference type="SUPFAM" id="SSF52540">
    <property type="entry name" value="P-loop containing nucleoside triphosphate hydrolases"/>
    <property type="match status" value="1"/>
</dbReference>
<dbReference type="PANTHER" id="PTHR36766">
    <property type="entry name" value="PLANT BROAD-SPECTRUM MILDEW RESISTANCE PROTEIN RPW8"/>
    <property type="match status" value="1"/>
</dbReference>
<dbReference type="Gene3D" id="3.40.50.300">
    <property type="entry name" value="P-loop containing nucleotide triphosphate hydrolases"/>
    <property type="match status" value="1"/>
</dbReference>